<dbReference type="PANTHER" id="PTHR16056">
    <property type="entry name" value="REGULATOR OF MICROTUBULE DYNAMICS PROTEIN"/>
    <property type="match status" value="1"/>
</dbReference>
<comment type="subcellular location">
    <subcellularLocation>
        <location evidence="1">Cytoplasm</location>
        <location evidence="1">Cytoskeleton</location>
    </subcellularLocation>
</comment>
<dbReference type="GO" id="GO:0005739">
    <property type="term" value="C:mitochondrion"/>
    <property type="evidence" value="ECO:0007669"/>
    <property type="project" value="TreeGrafter"/>
</dbReference>
<dbReference type="PANTHER" id="PTHR16056:SF16">
    <property type="entry name" value="REGULATOR OF MICROTUBULE DYNAMICS PROTEIN 1"/>
    <property type="match status" value="1"/>
</dbReference>
<comment type="subunit">
    <text evidence="2">Interacts with microtubules.</text>
</comment>
<dbReference type="Pfam" id="PF21033">
    <property type="entry name" value="RMD1-3"/>
    <property type="match status" value="1"/>
</dbReference>
<dbReference type="Gene3D" id="1.25.40.10">
    <property type="entry name" value="Tetratricopeptide repeat domain"/>
    <property type="match status" value="1"/>
</dbReference>
<name>A0A1L8E5I8_9DIPT</name>
<evidence type="ECO:0000256" key="5">
    <source>
        <dbReference type="ARBA" id="ARBA00022803"/>
    </source>
</evidence>
<reference evidence="9" key="1">
    <citation type="submission" date="2016-12" db="EMBL/GenBank/DDBJ databases">
        <title>An insight into the sialome and mialome of the sand fly, Nyssomyia neivai.</title>
        <authorList>
            <person name="Sebastian V."/>
            <person name="Goulart T.M."/>
            <person name="Oliveira W."/>
            <person name="Calvo E."/>
            <person name="Oliveira L.F."/>
            <person name="Pinto M.C."/>
            <person name="Rosselino A.M."/>
            <person name="Ribeiro J.M."/>
        </authorList>
    </citation>
    <scope>NUCLEOTIDE SEQUENCE</scope>
</reference>
<evidence type="ECO:0000256" key="8">
    <source>
        <dbReference type="ARBA" id="ARBA00041958"/>
    </source>
</evidence>
<keyword evidence="5" id="KW-0802">TPR repeat</keyword>
<accession>A0A1L8E5I8</accession>
<sequence>MLRVGVLRRFIQCGLRRAAASPGRHLQTFPITKNFQGRTWSPVFIAFSIFGYSLGTSSEKQKEEKKVVKMSNPTTDELIPQSDQYFDENKYKEAYEILLDHPDRDKNVEILWRLARGHYKTAKEMDKKTEKETIIRNGFDFIKHAMDIDDTHYAVHKWYAILLDAKSELDGMWERVNQLHTVKHHMVRATECNPSDPTSWWILGCFEFGIADMSWYVLKIVQKVLKEPPTGTYEDALECFLRAETLQPMFYTTNHLWLGKCYKALKDNEKAKHHLNVAATAPVKNYDDKKCQEEALQLLKKL</sequence>
<keyword evidence="6" id="KW-0206">Cytoskeleton</keyword>
<dbReference type="SUPFAM" id="SSF48452">
    <property type="entry name" value="TPR-like"/>
    <property type="match status" value="1"/>
</dbReference>
<dbReference type="GO" id="GO:0097431">
    <property type="term" value="C:mitotic spindle pole"/>
    <property type="evidence" value="ECO:0007669"/>
    <property type="project" value="TreeGrafter"/>
</dbReference>
<dbReference type="GO" id="GO:0005876">
    <property type="term" value="C:spindle microtubule"/>
    <property type="evidence" value="ECO:0007669"/>
    <property type="project" value="TreeGrafter"/>
</dbReference>
<evidence type="ECO:0000313" key="9">
    <source>
        <dbReference type="EMBL" id="JAV14017.1"/>
    </source>
</evidence>
<evidence type="ECO:0000256" key="2">
    <source>
        <dbReference type="ARBA" id="ARBA00011375"/>
    </source>
</evidence>
<dbReference type="GO" id="GO:0008017">
    <property type="term" value="F:microtubule binding"/>
    <property type="evidence" value="ECO:0007669"/>
    <property type="project" value="TreeGrafter"/>
</dbReference>
<keyword evidence="3" id="KW-0963">Cytoplasm</keyword>
<dbReference type="AlphaFoldDB" id="A0A1L8E5I8"/>
<organism evidence="9">
    <name type="scientific">Nyssomyia neivai</name>
    <dbReference type="NCBI Taxonomy" id="330878"/>
    <lineage>
        <taxon>Eukaryota</taxon>
        <taxon>Metazoa</taxon>
        <taxon>Ecdysozoa</taxon>
        <taxon>Arthropoda</taxon>
        <taxon>Hexapoda</taxon>
        <taxon>Insecta</taxon>
        <taxon>Pterygota</taxon>
        <taxon>Neoptera</taxon>
        <taxon>Endopterygota</taxon>
        <taxon>Diptera</taxon>
        <taxon>Nematocera</taxon>
        <taxon>Psychodoidea</taxon>
        <taxon>Psychodidae</taxon>
        <taxon>Nyssomyia</taxon>
    </lineage>
</organism>
<keyword evidence="4" id="KW-0677">Repeat</keyword>
<dbReference type="InterPro" id="IPR049039">
    <property type="entry name" value="RMD1-3_a_helical_rpt"/>
</dbReference>
<evidence type="ECO:0000256" key="1">
    <source>
        <dbReference type="ARBA" id="ARBA00004245"/>
    </source>
</evidence>
<evidence type="ECO:0000256" key="3">
    <source>
        <dbReference type="ARBA" id="ARBA00022490"/>
    </source>
</evidence>
<dbReference type="EMBL" id="GFDF01000067">
    <property type="protein sequence ID" value="JAV14017.1"/>
    <property type="molecule type" value="Transcribed_RNA"/>
</dbReference>
<protein>
    <recommendedName>
        <fullName evidence="7">Regulator of microtubule dynamics protein 1</fullName>
    </recommendedName>
    <alternativeName>
        <fullName evidence="8">Protein FAM82B</fullName>
    </alternativeName>
</protein>
<evidence type="ECO:0000256" key="6">
    <source>
        <dbReference type="ARBA" id="ARBA00023212"/>
    </source>
</evidence>
<proteinExistence type="predicted"/>
<evidence type="ECO:0000256" key="7">
    <source>
        <dbReference type="ARBA" id="ARBA00039966"/>
    </source>
</evidence>
<dbReference type="InterPro" id="IPR011990">
    <property type="entry name" value="TPR-like_helical_dom_sf"/>
</dbReference>
<evidence type="ECO:0000256" key="4">
    <source>
        <dbReference type="ARBA" id="ARBA00022737"/>
    </source>
</evidence>